<dbReference type="EMBL" id="CP071382">
    <property type="protein sequence ID" value="QSV45263.1"/>
    <property type="molecule type" value="Genomic_DNA"/>
</dbReference>
<dbReference type="InterPro" id="IPR036280">
    <property type="entry name" value="Multihaem_cyt_sf"/>
</dbReference>
<proteinExistence type="predicted"/>
<evidence type="ECO:0000313" key="2">
    <source>
        <dbReference type="Proteomes" id="UP000663651"/>
    </source>
</evidence>
<reference evidence="1 2" key="1">
    <citation type="submission" date="2021-03" db="EMBL/GenBank/DDBJ databases">
        <title>Geobacter metallireducens gen. nov. sp. nov., a microorganism capable of coupling the complete oxidation of organic compounds to the reduction of iron and other metals.</title>
        <authorList>
            <person name="Li Y."/>
        </authorList>
    </citation>
    <scope>NUCLEOTIDE SEQUENCE [LARGE SCALE GENOMIC DNA]</scope>
    <source>
        <strain evidence="1 2">Jerry-YX</strain>
    </source>
</reference>
<gene>
    <name evidence="1" type="ORF">JZM60_14160</name>
</gene>
<keyword evidence="2" id="KW-1185">Reference proteome</keyword>
<protein>
    <submittedName>
        <fullName evidence="1">Cytochrome C</fullName>
    </submittedName>
</protein>
<dbReference type="RefSeq" id="WP_207163068.1">
    <property type="nucleotide sequence ID" value="NZ_CP071382.1"/>
</dbReference>
<sequence>MGKTFRKHSVAVGLFVVLLFVSFVGRTTAETGDSKGNPHTSRENCGVCHLLPKNKLESFFTSSAMKRQLRADHVTLCRGCHDVRIDHGVGKAPEMNREGLPVAEDGTITCATTCHSMHVKNPADEKQEYYHLRLPIAKICFSCHEK</sequence>
<name>A0ABX7Q2G7_9BACT</name>
<dbReference type="Proteomes" id="UP000663651">
    <property type="component" value="Chromosome"/>
</dbReference>
<organism evidence="1 2">
    <name type="scientific">Geobacter benzoatilyticus</name>
    <dbReference type="NCBI Taxonomy" id="2815309"/>
    <lineage>
        <taxon>Bacteria</taxon>
        <taxon>Pseudomonadati</taxon>
        <taxon>Thermodesulfobacteriota</taxon>
        <taxon>Desulfuromonadia</taxon>
        <taxon>Geobacterales</taxon>
        <taxon>Geobacteraceae</taxon>
        <taxon>Geobacter</taxon>
    </lineage>
</organism>
<dbReference type="SUPFAM" id="SSF48695">
    <property type="entry name" value="Multiheme cytochromes"/>
    <property type="match status" value="1"/>
</dbReference>
<accession>A0ABX7Q2G7</accession>
<evidence type="ECO:0000313" key="1">
    <source>
        <dbReference type="EMBL" id="QSV45263.1"/>
    </source>
</evidence>